<dbReference type="EMBL" id="ML995491">
    <property type="protein sequence ID" value="KAF2140092.1"/>
    <property type="molecule type" value="Genomic_DNA"/>
</dbReference>
<feature type="compositionally biased region" description="Low complexity" evidence="1">
    <location>
        <begin position="668"/>
        <end position="682"/>
    </location>
</feature>
<dbReference type="AlphaFoldDB" id="A0A6A6B7F6"/>
<dbReference type="OrthoDB" id="3556832at2759"/>
<feature type="compositionally biased region" description="Polar residues" evidence="1">
    <location>
        <begin position="540"/>
        <end position="549"/>
    </location>
</feature>
<evidence type="ECO:0000313" key="2">
    <source>
        <dbReference type="EMBL" id="KAF2140092.1"/>
    </source>
</evidence>
<proteinExistence type="predicted"/>
<feature type="compositionally biased region" description="Polar residues" evidence="1">
    <location>
        <begin position="647"/>
        <end position="659"/>
    </location>
</feature>
<feature type="region of interest" description="Disordered" evidence="1">
    <location>
        <begin position="1"/>
        <end position="34"/>
    </location>
</feature>
<organism evidence="2 3">
    <name type="scientific">Aplosporella prunicola CBS 121167</name>
    <dbReference type="NCBI Taxonomy" id="1176127"/>
    <lineage>
        <taxon>Eukaryota</taxon>
        <taxon>Fungi</taxon>
        <taxon>Dikarya</taxon>
        <taxon>Ascomycota</taxon>
        <taxon>Pezizomycotina</taxon>
        <taxon>Dothideomycetes</taxon>
        <taxon>Dothideomycetes incertae sedis</taxon>
        <taxon>Botryosphaeriales</taxon>
        <taxon>Aplosporellaceae</taxon>
        <taxon>Aplosporella</taxon>
    </lineage>
</organism>
<gene>
    <name evidence="2" type="ORF">K452DRAFT_336092</name>
</gene>
<keyword evidence="3" id="KW-1185">Reference proteome</keyword>
<protein>
    <submittedName>
        <fullName evidence="2">Uncharacterized protein</fullName>
    </submittedName>
</protein>
<evidence type="ECO:0000313" key="3">
    <source>
        <dbReference type="Proteomes" id="UP000799438"/>
    </source>
</evidence>
<feature type="compositionally biased region" description="Basic and acidic residues" evidence="1">
    <location>
        <begin position="182"/>
        <end position="198"/>
    </location>
</feature>
<feature type="region of interest" description="Disordered" evidence="1">
    <location>
        <begin position="506"/>
        <end position="561"/>
    </location>
</feature>
<dbReference type="Proteomes" id="UP000799438">
    <property type="component" value="Unassembled WGS sequence"/>
</dbReference>
<feature type="compositionally biased region" description="Polar residues" evidence="1">
    <location>
        <begin position="123"/>
        <end position="135"/>
    </location>
</feature>
<sequence>MSPAATSEGSRSSRELHSRPPLPHPSTFKVNPRNMPTHFTKGVKAHLVTASLAATTTTTPEAKKSSLATRLVDSAGFAFRNGQVLDEENLPVNGDDFRLHYLGKYQDMPFMMVRAGAKLFQPSPTDKVAQNQATSAFPRDESRRSNPSSSSLSSLGPTPSITPEDVVMEDLNDVPNTPEQIADDHLYSPHLPESHDNSQHLAPTMSEPQGICLRVELSTKSYVLPFNPKDQTDDIKIDVFFNGQFTQSSLWPARWSNPKSQKDEEMTKQFTGERTHYLLERAWVILPGTVKGDTPQELAQERWNEISATLKAEADARGTNEFEERTVIGDYLVNLADVQMPHELDTIYLKGRKFGVIDMVLTFGKGKKRDAAQTYLLKPTRMNNPGFISSPIILNRPIGNYLISAIVDAGIDMDMKEFGGSTEQTSGNRKSKDVAKRYKGKVPMIGMQESNVNDQPNEHHRTGQMRMTSFSYMPNTPLNRIDQMASVPSTQESSGFSDSPLYGRHTGQMHMAPRPESIPFGPALLSQAQNPETPGPPLRSSVQRIMSPSQPGPASGLLERSRSSTLPYSLRGKKYQQQGAVVEGLVGISGRGIFTDASSPTARSLKRPPSANIQVPAYRPHEYPQGGKRMKKAGMVTKLKSSEFSRHQQAGPSSMNFQHRASAKTRSRGISSASAQSYSGFSPPIPEQNIGALNPGDTSPTPYQKRRMMYSRNVTDELEQSFKSFVTPPLSQNCVLTYAQPRSDALPGVGGAGGCVVRQIKCERQGDFEEKGVLLGVRFIVG</sequence>
<feature type="compositionally biased region" description="Polar residues" evidence="1">
    <location>
        <begin position="1"/>
        <end position="10"/>
    </location>
</feature>
<accession>A0A6A6B7F6</accession>
<feature type="region of interest" description="Disordered" evidence="1">
    <location>
        <begin position="645"/>
        <end position="703"/>
    </location>
</feature>
<evidence type="ECO:0000256" key="1">
    <source>
        <dbReference type="SAM" id="MobiDB-lite"/>
    </source>
</evidence>
<dbReference type="RefSeq" id="XP_033395805.1">
    <property type="nucleotide sequence ID" value="XM_033545237.1"/>
</dbReference>
<reference evidence="2" key="1">
    <citation type="journal article" date="2020" name="Stud. Mycol.">
        <title>101 Dothideomycetes genomes: a test case for predicting lifestyles and emergence of pathogens.</title>
        <authorList>
            <person name="Haridas S."/>
            <person name="Albert R."/>
            <person name="Binder M."/>
            <person name="Bloem J."/>
            <person name="Labutti K."/>
            <person name="Salamov A."/>
            <person name="Andreopoulos B."/>
            <person name="Baker S."/>
            <person name="Barry K."/>
            <person name="Bills G."/>
            <person name="Bluhm B."/>
            <person name="Cannon C."/>
            <person name="Castanera R."/>
            <person name="Culley D."/>
            <person name="Daum C."/>
            <person name="Ezra D."/>
            <person name="Gonzalez J."/>
            <person name="Henrissat B."/>
            <person name="Kuo A."/>
            <person name="Liang C."/>
            <person name="Lipzen A."/>
            <person name="Lutzoni F."/>
            <person name="Magnuson J."/>
            <person name="Mondo S."/>
            <person name="Nolan M."/>
            <person name="Ohm R."/>
            <person name="Pangilinan J."/>
            <person name="Park H.-J."/>
            <person name="Ramirez L."/>
            <person name="Alfaro M."/>
            <person name="Sun H."/>
            <person name="Tritt A."/>
            <person name="Yoshinaga Y."/>
            <person name="Zwiers L.-H."/>
            <person name="Turgeon B."/>
            <person name="Goodwin S."/>
            <person name="Spatafora J."/>
            <person name="Crous P."/>
            <person name="Grigoriev I."/>
        </authorList>
    </citation>
    <scope>NUCLEOTIDE SEQUENCE</scope>
    <source>
        <strain evidence="2">CBS 121167</strain>
    </source>
</reference>
<name>A0A6A6B7F6_9PEZI</name>
<dbReference type="GeneID" id="54302736"/>
<feature type="compositionally biased region" description="Low complexity" evidence="1">
    <location>
        <begin position="145"/>
        <end position="163"/>
    </location>
</feature>
<feature type="region of interest" description="Disordered" evidence="1">
    <location>
        <begin position="123"/>
        <end position="204"/>
    </location>
</feature>